<organism evidence="2 3">
    <name type="scientific">Phenylobacterium montanum</name>
    <dbReference type="NCBI Taxonomy" id="2823693"/>
    <lineage>
        <taxon>Bacteria</taxon>
        <taxon>Pseudomonadati</taxon>
        <taxon>Pseudomonadota</taxon>
        <taxon>Alphaproteobacteria</taxon>
        <taxon>Caulobacterales</taxon>
        <taxon>Caulobacteraceae</taxon>
        <taxon>Phenylobacterium</taxon>
    </lineage>
</organism>
<dbReference type="RefSeq" id="WP_211937633.1">
    <property type="nucleotide sequence ID" value="NZ_CP073078.1"/>
</dbReference>
<feature type="transmembrane region" description="Helical" evidence="1">
    <location>
        <begin position="157"/>
        <end position="179"/>
    </location>
</feature>
<keyword evidence="1" id="KW-1133">Transmembrane helix</keyword>
<feature type="transmembrane region" description="Helical" evidence="1">
    <location>
        <begin position="131"/>
        <end position="150"/>
    </location>
</feature>
<keyword evidence="1" id="KW-0472">Membrane</keyword>
<feature type="transmembrane region" description="Helical" evidence="1">
    <location>
        <begin position="90"/>
        <end position="111"/>
    </location>
</feature>
<dbReference type="AlphaFoldDB" id="A0A975G087"/>
<feature type="transmembrane region" description="Helical" evidence="1">
    <location>
        <begin position="26"/>
        <end position="47"/>
    </location>
</feature>
<dbReference type="InterPro" id="IPR009495">
    <property type="entry name" value="NrsF"/>
</dbReference>
<dbReference type="KEGG" id="caul:KCG34_21420"/>
<reference evidence="2" key="1">
    <citation type="submission" date="2021-04" db="EMBL/GenBank/DDBJ databases">
        <title>The complete genome sequence of Caulobacter sp. S6.</title>
        <authorList>
            <person name="Tang Y."/>
            <person name="Ouyang W."/>
            <person name="Liu Q."/>
            <person name="Huang B."/>
            <person name="Guo Z."/>
            <person name="Lei P."/>
        </authorList>
    </citation>
    <scope>NUCLEOTIDE SEQUENCE</scope>
    <source>
        <strain evidence="2">S6</strain>
    </source>
</reference>
<protein>
    <submittedName>
        <fullName evidence="2">DUF1109 domain-containing protein</fullName>
    </submittedName>
</protein>
<feature type="transmembrane region" description="Helical" evidence="1">
    <location>
        <begin position="185"/>
        <end position="207"/>
    </location>
</feature>
<feature type="transmembrane region" description="Helical" evidence="1">
    <location>
        <begin position="59"/>
        <end position="78"/>
    </location>
</feature>
<proteinExistence type="predicted"/>
<dbReference type="Proteomes" id="UP000676409">
    <property type="component" value="Chromosome"/>
</dbReference>
<gene>
    <name evidence="2" type="ORF">KCG34_21420</name>
</gene>
<dbReference type="Pfam" id="PF06532">
    <property type="entry name" value="NrsF"/>
    <property type="match status" value="1"/>
</dbReference>
<keyword evidence="3" id="KW-1185">Reference proteome</keyword>
<evidence type="ECO:0000313" key="2">
    <source>
        <dbReference type="EMBL" id="QUD87581.1"/>
    </source>
</evidence>
<accession>A0A975G087</accession>
<dbReference type="EMBL" id="CP073078">
    <property type="protein sequence ID" value="QUD87581.1"/>
    <property type="molecule type" value="Genomic_DNA"/>
</dbReference>
<keyword evidence="1" id="KW-0812">Transmembrane</keyword>
<sequence length="213" mass="22358">MKTEDLIATLAADATATPKSPFGARLALACGGAAAVSLMILLAWLGLRHDLMAALETRQFWMKAVYTAWLSIGGFIAVARLARPGGRLGVAAWVTAAAFVSMLSMGGMRMMRTPPAERMADWMGHSWNLCPVRIVVFGIPVFLALTFVLQRMAPTRLALTGAVAGLLSGALGATVYGLACTETSAAFVATWYSLGVGACAGIGALLGPRLLRW</sequence>
<evidence type="ECO:0000256" key="1">
    <source>
        <dbReference type="SAM" id="Phobius"/>
    </source>
</evidence>
<evidence type="ECO:0000313" key="3">
    <source>
        <dbReference type="Proteomes" id="UP000676409"/>
    </source>
</evidence>
<name>A0A975G087_9CAUL</name>